<accession>A0A6J6UH26</accession>
<proteinExistence type="predicted"/>
<dbReference type="AlphaFoldDB" id="A0A6J6UH26"/>
<gene>
    <name evidence="1" type="ORF">UFOPK2844_00929</name>
</gene>
<protein>
    <submittedName>
        <fullName evidence="1">Unannotated protein</fullName>
    </submittedName>
</protein>
<dbReference type="EMBL" id="CAEZZG010000014">
    <property type="protein sequence ID" value="CAB4758605.1"/>
    <property type="molecule type" value="Genomic_DNA"/>
</dbReference>
<sequence length="197" mass="20550">MSKRISALSIAVLVLAGSFVGISSASAAVPYKACKPAGSKSTINKLSYTCAKNPAGTSTKLVWVSKPCIDANKSYLSAKSLSAAVGTSFESRISSATRLKATSTRLIAAAQKNVDTWSKNLAAYLVKNPNVMTSGTESDKKMVTTVQDGITRNKQRIIDQNANIVKLDAQILEATEGAAKTANDLASAKSSIATACK</sequence>
<evidence type="ECO:0000313" key="1">
    <source>
        <dbReference type="EMBL" id="CAB4758605.1"/>
    </source>
</evidence>
<organism evidence="1">
    <name type="scientific">freshwater metagenome</name>
    <dbReference type="NCBI Taxonomy" id="449393"/>
    <lineage>
        <taxon>unclassified sequences</taxon>
        <taxon>metagenomes</taxon>
        <taxon>ecological metagenomes</taxon>
    </lineage>
</organism>
<name>A0A6J6UH26_9ZZZZ</name>
<reference evidence="1" key="1">
    <citation type="submission" date="2020-05" db="EMBL/GenBank/DDBJ databases">
        <authorList>
            <person name="Chiriac C."/>
            <person name="Salcher M."/>
            <person name="Ghai R."/>
            <person name="Kavagutti S V."/>
        </authorList>
    </citation>
    <scope>NUCLEOTIDE SEQUENCE</scope>
</reference>